<dbReference type="Proteomes" id="UP000244005">
    <property type="component" value="Unassembled WGS sequence"/>
</dbReference>
<evidence type="ECO:0000313" key="2">
    <source>
        <dbReference type="Proteomes" id="UP000244005"/>
    </source>
</evidence>
<gene>
    <name evidence="1" type="ORF">MARPO_0035s0079</name>
</gene>
<dbReference type="EMBL" id="KZ772707">
    <property type="protein sequence ID" value="PTQ41297.1"/>
    <property type="molecule type" value="Genomic_DNA"/>
</dbReference>
<proteinExistence type="predicted"/>
<protein>
    <submittedName>
        <fullName evidence="1">Uncharacterized protein</fullName>
    </submittedName>
</protein>
<sequence length="166" mass="19137">MRLIAFFYCALRNVFGERRGFLQPGPTSSRILQRSLDCALESSCFKDALHPSDCFHRCFLAHLKVVDSFTSSLHFDIAFFSCPGKYYFRIDMRNLRLRHSLTSDFSNSFQLSDHITEYPCGFTSVSWKAQLTEMKRPVKFKVQDPMQVVTEVKVSIGRNRLCALSS</sequence>
<keyword evidence="2" id="KW-1185">Reference proteome</keyword>
<evidence type="ECO:0000313" key="1">
    <source>
        <dbReference type="EMBL" id="PTQ41297.1"/>
    </source>
</evidence>
<reference evidence="2" key="1">
    <citation type="journal article" date="2017" name="Cell">
        <title>Insights into land plant evolution garnered from the Marchantia polymorpha genome.</title>
        <authorList>
            <person name="Bowman J.L."/>
            <person name="Kohchi T."/>
            <person name="Yamato K.T."/>
            <person name="Jenkins J."/>
            <person name="Shu S."/>
            <person name="Ishizaki K."/>
            <person name="Yamaoka S."/>
            <person name="Nishihama R."/>
            <person name="Nakamura Y."/>
            <person name="Berger F."/>
            <person name="Adam C."/>
            <person name="Aki S.S."/>
            <person name="Althoff F."/>
            <person name="Araki T."/>
            <person name="Arteaga-Vazquez M.A."/>
            <person name="Balasubrmanian S."/>
            <person name="Barry K."/>
            <person name="Bauer D."/>
            <person name="Boehm C.R."/>
            <person name="Briginshaw L."/>
            <person name="Caballero-Perez J."/>
            <person name="Catarino B."/>
            <person name="Chen F."/>
            <person name="Chiyoda S."/>
            <person name="Chovatia M."/>
            <person name="Davies K.M."/>
            <person name="Delmans M."/>
            <person name="Demura T."/>
            <person name="Dierschke T."/>
            <person name="Dolan L."/>
            <person name="Dorantes-Acosta A.E."/>
            <person name="Eklund D.M."/>
            <person name="Florent S.N."/>
            <person name="Flores-Sandoval E."/>
            <person name="Fujiyama A."/>
            <person name="Fukuzawa H."/>
            <person name="Galik B."/>
            <person name="Grimanelli D."/>
            <person name="Grimwood J."/>
            <person name="Grossniklaus U."/>
            <person name="Hamada T."/>
            <person name="Haseloff J."/>
            <person name="Hetherington A.J."/>
            <person name="Higo A."/>
            <person name="Hirakawa Y."/>
            <person name="Hundley H.N."/>
            <person name="Ikeda Y."/>
            <person name="Inoue K."/>
            <person name="Inoue S.I."/>
            <person name="Ishida S."/>
            <person name="Jia Q."/>
            <person name="Kakita M."/>
            <person name="Kanazawa T."/>
            <person name="Kawai Y."/>
            <person name="Kawashima T."/>
            <person name="Kennedy M."/>
            <person name="Kinose K."/>
            <person name="Kinoshita T."/>
            <person name="Kohara Y."/>
            <person name="Koide E."/>
            <person name="Komatsu K."/>
            <person name="Kopischke S."/>
            <person name="Kubo M."/>
            <person name="Kyozuka J."/>
            <person name="Lagercrantz U."/>
            <person name="Lin S.S."/>
            <person name="Lindquist E."/>
            <person name="Lipzen A.M."/>
            <person name="Lu C.W."/>
            <person name="De Luna E."/>
            <person name="Martienssen R.A."/>
            <person name="Minamino N."/>
            <person name="Mizutani M."/>
            <person name="Mizutani M."/>
            <person name="Mochizuki N."/>
            <person name="Monte I."/>
            <person name="Mosher R."/>
            <person name="Nagasaki H."/>
            <person name="Nakagami H."/>
            <person name="Naramoto S."/>
            <person name="Nishitani K."/>
            <person name="Ohtani M."/>
            <person name="Okamoto T."/>
            <person name="Okumura M."/>
            <person name="Phillips J."/>
            <person name="Pollak B."/>
            <person name="Reinders A."/>
            <person name="Rovekamp M."/>
            <person name="Sano R."/>
            <person name="Sawa S."/>
            <person name="Schmid M.W."/>
            <person name="Shirakawa M."/>
            <person name="Solano R."/>
            <person name="Spunde A."/>
            <person name="Suetsugu N."/>
            <person name="Sugano S."/>
            <person name="Sugiyama A."/>
            <person name="Sun R."/>
            <person name="Suzuki Y."/>
            <person name="Takenaka M."/>
            <person name="Takezawa D."/>
            <person name="Tomogane H."/>
            <person name="Tsuzuki M."/>
            <person name="Ueda T."/>
            <person name="Umeda M."/>
            <person name="Ward J.M."/>
            <person name="Watanabe Y."/>
            <person name="Yazaki K."/>
            <person name="Yokoyama R."/>
            <person name="Yoshitake Y."/>
            <person name="Yotsui I."/>
            <person name="Zachgo S."/>
            <person name="Schmutz J."/>
        </authorList>
    </citation>
    <scope>NUCLEOTIDE SEQUENCE [LARGE SCALE GENOMIC DNA]</scope>
    <source>
        <strain evidence="2">Tak-1</strain>
    </source>
</reference>
<name>A0A2R6X5A7_MARPO</name>
<organism evidence="1 2">
    <name type="scientific">Marchantia polymorpha</name>
    <name type="common">Common liverwort</name>
    <name type="synonym">Marchantia aquatica</name>
    <dbReference type="NCBI Taxonomy" id="3197"/>
    <lineage>
        <taxon>Eukaryota</taxon>
        <taxon>Viridiplantae</taxon>
        <taxon>Streptophyta</taxon>
        <taxon>Embryophyta</taxon>
        <taxon>Marchantiophyta</taxon>
        <taxon>Marchantiopsida</taxon>
        <taxon>Marchantiidae</taxon>
        <taxon>Marchantiales</taxon>
        <taxon>Marchantiaceae</taxon>
        <taxon>Marchantia</taxon>
    </lineage>
</organism>
<dbReference type="AlphaFoldDB" id="A0A2R6X5A7"/>
<accession>A0A2R6X5A7</accession>